<accession>A0ABR3WIH2</accession>
<comment type="caution">
    <text evidence="2">The sequence shown here is derived from an EMBL/GenBank/DDBJ whole genome shotgun (WGS) entry which is preliminary data.</text>
</comment>
<dbReference type="Proteomes" id="UP001583177">
    <property type="component" value="Unassembled WGS sequence"/>
</dbReference>
<gene>
    <name evidence="2" type="ORF">Daus18300_008386</name>
</gene>
<dbReference type="EMBL" id="JAWRVE010000078">
    <property type="protein sequence ID" value="KAL1862742.1"/>
    <property type="molecule type" value="Genomic_DNA"/>
</dbReference>
<dbReference type="InterPro" id="IPR029058">
    <property type="entry name" value="AB_hydrolase_fold"/>
</dbReference>
<evidence type="ECO:0008006" key="4">
    <source>
        <dbReference type="Google" id="ProtNLM"/>
    </source>
</evidence>
<dbReference type="SUPFAM" id="SSF53474">
    <property type="entry name" value="alpha/beta-Hydrolases"/>
    <property type="match status" value="1"/>
</dbReference>
<evidence type="ECO:0000256" key="1">
    <source>
        <dbReference type="SAM" id="MobiDB-lite"/>
    </source>
</evidence>
<proteinExistence type="predicted"/>
<evidence type="ECO:0000313" key="3">
    <source>
        <dbReference type="Proteomes" id="UP001583177"/>
    </source>
</evidence>
<sequence length="469" mass="48877">MPHRHQPVDVEDDEGYVKDLYLTLDKIRIASLRAEDPVAERRSSRASLLRVSPSTSSSSVAGDISSNTSVKALWHNGWKLAARKALSPFQDAAYDDLEPIFNTLIESGTDDATSPEYTLAFYPKAHELALRAENALLHHGDKALASSLYLRACAILRTARYSPTPTPTSSSQTPCPVRARAWQLQKSYHSKAGRLWDASPLEEVTIPHTHDAATRPDSFTASATSGVRDRGDSTAGAAAAASRPRVPLAVRLPPRTLHTGAQCPAVLVVAADRTAHAALCGDLLARGWGCVVVEAPGCGDCPVSAAPSQGGGVESAAAALWASVLDWLGAIRVFDMSRVVVWAAGVDVDAAGLVSQLGGAAARVRGCVAVVGAGSSAVLAAAGPGGSLSCRVLVVAGDGRDTAAELTSEANGLWTPVVGDECRDDDEEGLVLYEYGALGVGAGAVRLPAANATTVYDWVEDLLGLDMAV</sequence>
<evidence type="ECO:0000313" key="2">
    <source>
        <dbReference type="EMBL" id="KAL1862742.1"/>
    </source>
</evidence>
<protein>
    <recommendedName>
        <fullName evidence="4">Pigment biosynthesis protein Ayg1</fullName>
    </recommendedName>
</protein>
<feature type="region of interest" description="Disordered" evidence="1">
    <location>
        <begin position="212"/>
        <end position="240"/>
    </location>
</feature>
<dbReference type="Gene3D" id="3.40.50.1820">
    <property type="entry name" value="alpha/beta hydrolase"/>
    <property type="match status" value="1"/>
</dbReference>
<name>A0ABR3WIH2_9PEZI</name>
<organism evidence="2 3">
    <name type="scientific">Diaporthe australafricana</name>
    <dbReference type="NCBI Taxonomy" id="127596"/>
    <lineage>
        <taxon>Eukaryota</taxon>
        <taxon>Fungi</taxon>
        <taxon>Dikarya</taxon>
        <taxon>Ascomycota</taxon>
        <taxon>Pezizomycotina</taxon>
        <taxon>Sordariomycetes</taxon>
        <taxon>Sordariomycetidae</taxon>
        <taxon>Diaporthales</taxon>
        <taxon>Diaporthaceae</taxon>
        <taxon>Diaporthe</taxon>
    </lineage>
</organism>
<keyword evidence="3" id="KW-1185">Reference proteome</keyword>
<reference evidence="2 3" key="1">
    <citation type="journal article" date="2024" name="IMA Fungus">
        <title>IMA Genome - F19 : A genome assembly and annotation guide to empower mycologists, including annotated draft genome sequences of Ceratocystis pirilliformis, Diaporthe australafricana, Fusarium ophioides, Paecilomyces lecythidis, and Sporothrix stenoceras.</title>
        <authorList>
            <person name="Aylward J."/>
            <person name="Wilson A.M."/>
            <person name="Visagie C.M."/>
            <person name="Spraker J."/>
            <person name="Barnes I."/>
            <person name="Buitendag C."/>
            <person name="Ceriani C."/>
            <person name="Del Mar Angel L."/>
            <person name="du Plessis D."/>
            <person name="Fuchs T."/>
            <person name="Gasser K."/>
            <person name="Kramer D."/>
            <person name="Li W."/>
            <person name="Munsamy K."/>
            <person name="Piso A."/>
            <person name="Price J.L."/>
            <person name="Sonnekus B."/>
            <person name="Thomas C."/>
            <person name="van der Nest A."/>
            <person name="van Dijk A."/>
            <person name="van Heerden A."/>
            <person name="van Vuuren N."/>
            <person name="Yilmaz N."/>
            <person name="Duong T.A."/>
            <person name="van der Merwe N.A."/>
            <person name="Wingfield M.J."/>
            <person name="Wingfield B.D."/>
        </authorList>
    </citation>
    <scope>NUCLEOTIDE SEQUENCE [LARGE SCALE GENOMIC DNA]</scope>
    <source>
        <strain evidence="2 3">CMW 18300</strain>
    </source>
</reference>